<dbReference type="EMBL" id="JAQIZT010000008">
    <property type="protein sequence ID" value="KAJ6987227.1"/>
    <property type="molecule type" value="Genomic_DNA"/>
</dbReference>
<accession>A0AAD6MMU5</accession>
<dbReference type="Gene3D" id="1.20.1080.10">
    <property type="entry name" value="Glycerol uptake facilitator protein"/>
    <property type="match status" value="1"/>
</dbReference>
<comment type="subcellular location">
    <subcellularLocation>
        <location evidence="1">Membrane</location>
        <topology evidence="1">Multi-pass membrane protein</topology>
    </subcellularLocation>
</comment>
<reference evidence="7" key="1">
    <citation type="journal article" date="2023" name="Mol. Ecol. Resour.">
        <title>Chromosome-level genome assembly of a triploid poplar Populus alba 'Berolinensis'.</title>
        <authorList>
            <person name="Chen S."/>
            <person name="Yu Y."/>
            <person name="Wang X."/>
            <person name="Wang S."/>
            <person name="Zhang T."/>
            <person name="Zhou Y."/>
            <person name="He R."/>
            <person name="Meng N."/>
            <person name="Wang Y."/>
            <person name="Liu W."/>
            <person name="Liu Z."/>
            <person name="Liu J."/>
            <person name="Guo Q."/>
            <person name="Huang H."/>
            <person name="Sederoff R.R."/>
            <person name="Wang G."/>
            <person name="Qu G."/>
            <person name="Chen S."/>
        </authorList>
    </citation>
    <scope>NUCLEOTIDE SEQUENCE</scope>
    <source>
        <strain evidence="7">SC-2020</strain>
    </source>
</reference>
<evidence type="ECO:0000256" key="6">
    <source>
        <dbReference type="RuleBase" id="RU000477"/>
    </source>
</evidence>
<dbReference type="Proteomes" id="UP001164929">
    <property type="component" value="Chromosome 8"/>
</dbReference>
<dbReference type="InterPro" id="IPR000425">
    <property type="entry name" value="MIP"/>
</dbReference>
<protein>
    <submittedName>
        <fullName evidence="7">Uncharacterized protein</fullName>
    </submittedName>
</protein>
<comment type="similarity">
    <text evidence="6">Belongs to the MIP/aquaporin (TC 1.A.8) family.</text>
</comment>
<evidence type="ECO:0000256" key="2">
    <source>
        <dbReference type="ARBA" id="ARBA00022448"/>
    </source>
</evidence>
<evidence type="ECO:0000256" key="3">
    <source>
        <dbReference type="ARBA" id="ARBA00022692"/>
    </source>
</evidence>
<keyword evidence="5" id="KW-0472">Membrane</keyword>
<keyword evidence="2 6" id="KW-0813">Transport</keyword>
<dbReference type="Pfam" id="PF00230">
    <property type="entry name" value="MIP"/>
    <property type="match status" value="1"/>
</dbReference>
<evidence type="ECO:0000256" key="5">
    <source>
        <dbReference type="ARBA" id="ARBA00023136"/>
    </source>
</evidence>
<dbReference type="InterPro" id="IPR034294">
    <property type="entry name" value="Aquaporin_transptr"/>
</dbReference>
<dbReference type="InterPro" id="IPR023271">
    <property type="entry name" value="Aquaporin-like"/>
</dbReference>
<name>A0AAD6MMU5_9ROSI</name>
<keyword evidence="4" id="KW-1133">Transmembrane helix</keyword>
<comment type="caution">
    <text evidence="7">The sequence shown here is derived from an EMBL/GenBank/DDBJ whole genome shotgun (WGS) entry which is preliminary data.</text>
</comment>
<keyword evidence="8" id="KW-1185">Reference proteome</keyword>
<dbReference type="GO" id="GO:0015267">
    <property type="term" value="F:channel activity"/>
    <property type="evidence" value="ECO:0007669"/>
    <property type="project" value="InterPro"/>
</dbReference>
<sequence length="198" mass="21205">MTRIYKEPPPAPLFEPGEPDFMGRLTGPGLQSVVKDKTKCTTVGIQGDRLLAFGGNDFRSCLLTTAGISGGHINPAVTFGLFLAQETVLDEGPCFYNGDAVALGAICGAGLVVMGLGAEIVGTFYSCLHCLLCKLDAKRSARDFPMSRFWSPLANWVRCVLGALGTIPKLQDNWDQPSSSEAYAAIIFNKDSAWDDHG</sequence>
<dbReference type="SUPFAM" id="SSF81338">
    <property type="entry name" value="Aquaporin-like"/>
    <property type="match status" value="1"/>
</dbReference>
<dbReference type="PANTHER" id="PTHR45687">
    <property type="entry name" value="AQUAPORIN OR AQUAGLYCEROPORIN RELATED"/>
    <property type="match status" value="1"/>
</dbReference>
<dbReference type="InterPro" id="IPR022357">
    <property type="entry name" value="MIP_CS"/>
</dbReference>
<evidence type="ECO:0000256" key="4">
    <source>
        <dbReference type="ARBA" id="ARBA00022989"/>
    </source>
</evidence>
<evidence type="ECO:0000256" key="1">
    <source>
        <dbReference type="ARBA" id="ARBA00004141"/>
    </source>
</evidence>
<evidence type="ECO:0000313" key="7">
    <source>
        <dbReference type="EMBL" id="KAJ6987227.1"/>
    </source>
</evidence>
<dbReference type="GO" id="GO:0016020">
    <property type="term" value="C:membrane"/>
    <property type="evidence" value="ECO:0007669"/>
    <property type="project" value="UniProtKB-SubCell"/>
</dbReference>
<proteinExistence type="inferred from homology"/>
<dbReference type="AlphaFoldDB" id="A0AAD6MMU5"/>
<organism evidence="7 8">
    <name type="scientific">Populus alba x Populus x berolinensis</name>
    <dbReference type="NCBI Taxonomy" id="444605"/>
    <lineage>
        <taxon>Eukaryota</taxon>
        <taxon>Viridiplantae</taxon>
        <taxon>Streptophyta</taxon>
        <taxon>Embryophyta</taxon>
        <taxon>Tracheophyta</taxon>
        <taxon>Spermatophyta</taxon>
        <taxon>Magnoliopsida</taxon>
        <taxon>eudicotyledons</taxon>
        <taxon>Gunneridae</taxon>
        <taxon>Pentapetalae</taxon>
        <taxon>rosids</taxon>
        <taxon>fabids</taxon>
        <taxon>Malpighiales</taxon>
        <taxon>Salicaceae</taxon>
        <taxon>Saliceae</taxon>
        <taxon>Populus</taxon>
    </lineage>
</organism>
<evidence type="ECO:0000313" key="8">
    <source>
        <dbReference type="Proteomes" id="UP001164929"/>
    </source>
</evidence>
<gene>
    <name evidence="7" type="ORF">NC653_020458</name>
</gene>
<dbReference type="PRINTS" id="PR00783">
    <property type="entry name" value="MINTRINSICP"/>
</dbReference>
<dbReference type="PROSITE" id="PS00221">
    <property type="entry name" value="MIP"/>
    <property type="match status" value="1"/>
</dbReference>
<keyword evidence="3 6" id="KW-0812">Transmembrane</keyword>